<protein>
    <submittedName>
        <fullName evidence="2">Uncharacterized protein</fullName>
    </submittedName>
</protein>
<evidence type="ECO:0000313" key="2">
    <source>
        <dbReference type="EMBL" id="RGD73815.1"/>
    </source>
</evidence>
<feature type="compositionally biased region" description="Low complexity" evidence="1">
    <location>
        <begin position="202"/>
        <end position="239"/>
    </location>
</feature>
<evidence type="ECO:0000313" key="3">
    <source>
        <dbReference type="Proteomes" id="UP000261212"/>
    </source>
</evidence>
<comment type="caution">
    <text evidence="2">The sequence shown here is derived from an EMBL/GenBank/DDBJ whole genome shotgun (WGS) entry which is preliminary data.</text>
</comment>
<gene>
    <name evidence="2" type="ORF">DW687_08545</name>
</gene>
<reference evidence="2 3" key="1">
    <citation type="submission" date="2018-08" db="EMBL/GenBank/DDBJ databases">
        <title>A genome reference for cultivated species of the human gut microbiota.</title>
        <authorList>
            <person name="Zou Y."/>
            <person name="Xue W."/>
            <person name="Luo G."/>
        </authorList>
    </citation>
    <scope>NUCLEOTIDE SEQUENCE [LARGE SCALE GENOMIC DNA]</scope>
    <source>
        <strain evidence="2 3">AM25-6</strain>
    </source>
</reference>
<evidence type="ECO:0000256" key="1">
    <source>
        <dbReference type="SAM" id="MobiDB-lite"/>
    </source>
</evidence>
<name>A0A3E3DXF4_9FIRM</name>
<dbReference type="AlphaFoldDB" id="A0A3E3DXF4"/>
<feature type="region of interest" description="Disordered" evidence="1">
    <location>
        <begin position="193"/>
        <end position="239"/>
    </location>
</feature>
<accession>A0A3E3DXF4</accession>
<proteinExistence type="predicted"/>
<sequence length="239" mass="25794">MANPYSNLSKISKNIYNSTNKAADGYYNQTSKALSNTQKQTEKELNQKKVQADKAAMTEGKAAQSNYMRSINPYGAGAESQAINGLAGSGFSESSKISAYNSAQNRIANARSTAEQAKVDYDNQIAQSRNTRDTQLAEAALNKLNIKSDNANNYVNQRISVAGGDADWRINSANYKLSKKQLDLQKKELKFNMDQAKKANVSSSRGGKSSKSSSSSKKSNSSGSSKKSSGNSSKNKVKI</sequence>
<dbReference type="Proteomes" id="UP000261212">
    <property type="component" value="Unassembled WGS sequence"/>
</dbReference>
<feature type="compositionally biased region" description="Basic and acidic residues" evidence="1">
    <location>
        <begin position="40"/>
        <end position="52"/>
    </location>
</feature>
<dbReference type="EMBL" id="QUSM01000004">
    <property type="protein sequence ID" value="RGD73815.1"/>
    <property type="molecule type" value="Genomic_DNA"/>
</dbReference>
<feature type="region of interest" description="Disordered" evidence="1">
    <location>
        <begin position="33"/>
        <end position="62"/>
    </location>
</feature>
<organism evidence="2 3">
    <name type="scientific">Anaerofustis stercorihominis</name>
    <dbReference type="NCBI Taxonomy" id="214853"/>
    <lineage>
        <taxon>Bacteria</taxon>
        <taxon>Bacillati</taxon>
        <taxon>Bacillota</taxon>
        <taxon>Clostridia</taxon>
        <taxon>Eubacteriales</taxon>
        <taxon>Eubacteriaceae</taxon>
        <taxon>Anaerofustis</taxon>
    </lineage>
</organism>
<dbReference type="RefSeq" id="WP_117532432.1">
    <property type="nucleotide sequence ID" value="NZ_QUSM01000004.1"/>
</dbReference>